<protein>
    <submittedName>
        <fullName evidence="2">Uncharacterized protein</fullName>
    </submittedName>
</protein>
<name>A0A841H6I4_9BACT</name>
<feature type="transmembrane region" description="Helical" evidence="1">
    <location>
        <begin position="43"/>
        <end position="64"/>
    </location>
</feature>
<evidence type="ECO:0000313" key="3">
    <source>
        <dbReference type="Proteomes" id="UP000582837"/>
    </source>
</evidence>
<dbReference type="RefSeq" id="WP_170039068.1">
    <property type="nucleotide sequence ID" value="NZ_JABDTL010000002.1"/>
</dbReference>
<feature type="transmembrane region" description="Helical" evidence="1">
    <location>
        <begin position="6"/>
        <end position="31"/>
    </location>
</feature>
<keyword evidence="1" id="KW-0812">Transmembrane</keyword>
<dbReference type="EMBL" id="JACHIA010000024">
    <property type="protein sequence ID" value="MBB6073456.1"/>
    <property type="molecule type" value="Genomic_DNA"/>
</dbReference>
<accession>A0A841H6I4</accession>
<feature type="transmembrane region" description="Helical" evidence="1">
    <location>
        <begin position="102"/>
        <end position="124"/>
    </location>
</feature>
<dbReference type="Proteomes" id="UP000582837">
    <property type="component" value="Unassembled WGS sequence"/>
</dbReference>
<dbReference type="AlphaFoldDB" id="A0A841H6I4"/>
<proteinExistence type="predicted"/>
<comment type="caution">
    <text evidence="2">The sequence shown here is derived from an EMBL/GenBank/DDBJ whole genome shotgun (WGS) entry which is preliminary data.</text>
</comment>
<reference evidence="2 3" key="1">
    <citation type="submission" date="2020-08" db="EMBL/GenBank/DDBJ databases">
        <title>Genomic Encyclopedia of Type Strains, Phase IV (KMG-IV): sequencing the most valuable type-strain genomes for metagenomic binning, comparative biology and taxonomic classification.</title>
        <authorList>
            <person name="Goeker M."/>
        </authorList>
    </citation>
    <scope>NUCLEOTIDE SEQUENCE [LARGE SCALE GENOMIC DNA]</scope>
    <source>
        <strain evidence="2 3">DSM 29007</strain>
    </source>
</reference>
<evidence type="ECO:0000256" key="1">
    <source>
        <dbReference type="SAM" id="Phobius"/>
    </source>
</evidence>
<keyword evidence="3" id="KW-1185">Reference proteome</keyword>
<gene>
    <name evidence="2" type="ORF">HNQ61_005123</name>
</gene>
<evidence type="ECO:0000313" key="2">
    <source>
        <dbReference type="EMBL" id="MBB6073456.1"/>
    </source>
</evidence>
<sequence>MNRPALRFWASAAGVAIGFAALVPVAFPYGLVGRDAATDRDAVWLLVVFTAGMMMILFGAAALLGGRRALGVTDVVDAGSVSRALARAGKDGETAPGYVNNAAVWTVVTGALLLLIYFALWMTLR</sequence>
<keyword evidence="1" id="KW-1133">Transmembrane helix</keyword>
<organism evidence="2 3">
    <name type="scientific">Longimicrobium terrae</name>
    <dbReference type="NCBI Taxonomy" id="1639882"/>
    <lineage>
        <taxon>Bacteria</taxon>
        <taxon>Pseudomonadati</taxon>
        <taxon>Gemmatimonadota</taxon>
        <taxon>Longimicrobiia</taxon>
        <taxon>Longimicrobiales</taxon>
        <taxon>Longimicrobiaceae</taxon>
        <taxon>Longimicrobium</taxon>
    </lineage>
</organism>
<keyword evidence="1" id="KW-0472">Membrane</keyword>